<gene>
    <name evidence="9" type="ORF">C1876_08460</name>
    <name evidence="10" type="ORF">DMP09_09625</name>
</gene>
<feature type="region of interest" description="Disordered" evidence="6">
    <location>
        <begin position="1"/>
        <end position="36"/>
    </location>
</feature>
<evidence type="ECO:0000313" key="10">
    <source>
        <dbReference type="EMBL" id="RNM41456.1"/>
    </source>
</evidence>
<feature type="transmembrane region" description="Helical" evidence="7">
    <location>
        <begin position="127"/>
        <end position="150"/>
    </location>
</feature>
<evidence type="ECO:0000313" key="12">
    <source>
        <dbReference type="Proteomes" id="UP000270112"/>
    </source>
</evidence>
<evidence type="ECO:0000256" key="1">
    <source>
        <dbReference type="ARBA" id="ARBA00004651"/>
    </source>
</evidence>
<feature type="transmembrane region" description="Helical" evidence="7">
    <location>
        <begin position="89"/>
        <end position="107"/>
    </location>
</feature>
<protein>
    <recommendedName>
        <fullName evidence="8">Major facilitator superfamily (MFS) profile domain-containing protein</fullName>
    </recommendedName>
</protein>
<dbReference type="SUPFAM" id="SSF103473">
    <property type="entry name" value="MFS general substrate transporter"/>
    <property type="match status" value="1"/>
</dbReference>
<feature type="transmembrane region" description="Helical" evidence="7">
    <location>
        <begin position="446"/>
        <end position="468"/>
    </location>
</feature>
<keyword evidence="3 7" id="KW-0812">Transmembrane</keyword>
<evidence type="ECO:0000256" key="5">
    <source>
        <dbReference type="ARBA" id="ARBA00023136"/>
    </source>
</evidence>
<proteinExistence type="predicted"/>
<feature type="transmembrane region" description="Helical" evidence="7">
    <location>
        <begin position="361"/>
        <end position="379"/>
    </location>
</feature>
<keyword evidence="11" id="KW-1185">Reference proteome</keyword>
<feature type="transmembrane region" description="Helical" evidence="7">
    <location>
        <begin position="190"/>
        <end position="208"/>
    </location>
</feature>
<keyword evidence="2" id="KW-1003">Cell membrane</keyword>
<feature type="transmembrane region" description="Helical" evidence="7">
    <location>
        <begin position="414"/>
        <end position="434"/>
    </location>
</feature>
<dbReference type="PROSITE" id="PS50850">
    <property type="entry name" value="MFS"/>
    <property type="match status" value="1"/>
</dbReference>
<dbReference type="CDD" id="cd06174">
    <property type="entry name" value="MFS"/>
    <property type="match status" value="1"/>
</dbReference>
<feature type="transmembrane region" description="Helical" evidence="7">
    <location>
        <begin position="330"/>
        <end position="349"/>
    </location>
</feature>
<dbReference type="PANTHER" id="PTHR43124">
    <property type="entry name" value="PURINE EFFLUX PUMP PBUE"/>
    <property type="match status" value="1"/>
</dbReference>
<evidence type="ECO:0000256" key="2">
    <source>
        <dbReference type="ARBA" id="ARBA00022475"/>
    </source>
</evidence>
<evidence type="ECO:0000256" key="7">
    <source>
        <dbReference type="SAM" id="Phobius"/>
    </source>
</evidence>
<keyword evidence="4 7" id="KW-1133">Transmembrane helix</keyword>
<sequence length="495" mass="52501">MLVPALSSRNDERALPHPFVMRSPDRDNHPPEMFPQTKPLRKVRAAQVFRVTPHDVERRYRSGIGTARQRTRNVRGFTMSVTRTTSAKGWAVCLVAIFGGISLALVQNKVSPIITVLMDVFGISMGTAGLLSTIFTFVGIIMALPAAMIIKRFGPKKAGVAALAFAIVGSLIGLATDNVGVLIVSRVVEGTGIGIIAVLAPTLISMWFPPEKRGLPMGLWGSWMMVSQTILFFCAAPLSGAFGWQGMWMLGLVACVLTAVLFLVFVESPAPGESFADVESSEVSIREGLKSRASFTLAIAAACFTFCSFTFVSWVSAYWGVATSWSLEEIGRWVAILYLVEMVYAWIIGGILNRVKNRKRLGVVSFFAYGLIGLAAFLITGEPLVVAFVFVFPIFDALIPCICWTIGPETASKPMYAGIALGVLNIGLNTGTLLSAPVSGALVESFGWVAAGACFLIAALVGAAAMAATKLSSAAPSSETPDDAPACAAGAANPS</sequence>
<feature type="transmembrane region" description="Helical" evidence="7">
    <location>
        <begin position="295"/>
        <end position="318"/>
    </location>
</feature>
<dbReference type="InterPro" id="IPR050189">
    <property type="entry name" value="MFS_Efflux_Transporters"/>
</dbReference>
<feature type="region of interest" description="Disordered" evidence="6">
    <location>
        <begin position="474"/>
        <end position="495"/>
    </location>
</feature>
<accession>A0A3N0IXM2</accession>
<comment type="caution">
    <text evidence="10">The sequence shown here is derived from an EMBL/GenBank/DDBJ whole genome shotgun (WGS) entry which is preliminary data.</text>
</comment>
<reference evidence="9 11" key="1">
    <citation type="journal article" date="2018" name="Elife">
        <title>Discovery and characterization of a prevalent human gut bacterial enzyme sufficient for the inactivation of a family of plant toxins.</title>
        <authorList>
            <person name="Koppel N."/>
            <person name="Bisanz J.E."/>
            <person name="Pandelia M.E."/>
            <person name="Turnbaugh P.J."/>
            <person name="Balskus E.P."/>
        </authorList>
    </citation>
    <scope>NUCLEOTIDE SEQUENCE [LARGE SCALE GENOMIC DNA]</scope>
    <source>
        <strain evidence="9 11">DSM 16107</strain>
    </source>
</reference>
<dbReference type="GO" id="GO:0022857">
    <property type="term" value="F:transmembrane transporter activity"/>
    <property type="evidence" value="ECO:0007669"/>
    <property type="project" value="InterPro"/>
</dbReference>
<dbReference type="Proteomes" id="UP000253817">
    <property type="component" value="Unassembled WGS sequence"/>
</dbReference>
<dbReference type="PANTHER" id="PTHR43124:SF3">
    <property type="entry name" value="CHLORAMPHENICOL EFFLUX PUMP RV0191"/>
    <property type="match status" value="1"/>
</dbReference>
<feature type="transmembrane region" description="Helical" evidence="7">
    <location>
        <begin position="248"/>
        <end position="266"/>
    </location>
</feature>
<keyword evidence="5 7" id="KW-0472">Membrane</keyword>
<dbReference type="Gene3D" id="1.20.1250.20">
    <property type="entry name" value="MFS general substrate transporter like domains"/>
    <property type="match status" value="1"/>
</dbReference>
<comment type="subcellular location">
    <subcellularLocation>
        <location evidence="1">Cell membrane</location>
        <topology evidence="1">Multi-pass membrane protein</topology>
    </subcellularLocation>
</comment>
<dbReference type="InterPro" id="IPR036259">
    <property type="entry name" value="MFS_trans_sf"/>
</dbReference>
<organism evidence="10 12">
    <name type="scientific">Eggerthella sinensis</name>
    <dbReference type="NCBI Taxonomy" id="242230"/>
    <lineage>
        <taxon>Bacteria</taxon>
        <taxon>Bacillati</taxon>
        <taxon>Actinomycetota</taxon>
        <taxon>Coriobacteriia</taxon>
        <taxon>Eggerthellales</taxon>
        <taxon>Eggerthellaceae</taxon>
        <taxon>Eggerthella</taxon>
    </lineage>
</organism>
<dbReference type="InterPro" id="IPR020846">
    <property type="entry name" value="MFS_dom"/>
</dbReference>
<feature type="transmembrane region" description="Helical" evidence="7">
    <location>
        <begin position="162"/>
        <end position="184"/>
    </location>
</feature>
<feature type="compositionally biased region" description="Low complexity" evidence="6">
    <location>
        <begin position="483"/>
        <end position="495"/>
    </location>
</feature>
<reference evidence="10" key="3">
    <citation type="journal article" date="2019" name="Microbiol. Resour. Announc.">
        <title>Draft Genome Sequences of Type Strains of Gordonibacter faecihominis, Paraeggerthella hongkongensis, Parvibacter caecicola,Slackia equolifaciens, Slackia faecicanis, and Slackia isoflavoniconvertens.</title>
        <authorList>
            <person name="Danylec N."/>
            <person name="Stoll D.A."/>
            <person name="Dotsch A."/>
            <person name="Huch M."/>
        </authorList>
    </citation>
    <scope>NUCLEOTIDE SEQUENCE</scope>
    <source>
        <strain evidence="10">DSM 16107</strain>
    </source>
</reference>
<dbReference type="Proteomes" id="UP000270112">
    <property type="component" value="Unassembled WGS sequence"/>
</dbReference>
<evidence type="ECO:0000259" key="8">
    <source>
        <dbReference type="PROSITE" id="PS50850"/>
    </source>
</evidence>
<feature type="transmembrane region" description="Helical" evidence="7">
    <location>
        <begin position="220"/>
        <end position="242"/>
    </location>
</feature>
<dbReference type="AlphaFoldDB" id="A0A3N0IXM2"/>
<dbReference type="EMBL" id="PPTT01000012">
    <property type="protein sequence ID" value="RDB68973.1"/>
    <property type="molecule type" value="Genomic_DNA"/>
</dbReference>
<name>A0A3N0IXM2_9ACTN</name>
<feature type="transmembrane region" description="Helical" evidence="7">
    <location>
        <begin position="385"/>
        <end position="407"/>
    </location>
</feature>
<evidence type="ECO:0000256" key="4">
    <source>
        <dbReference type="ARBA" id="ARBA00022989"/>
    </source>
</evidence>
<dbReference type="InterPro" id="IPR011701">
    <property type="entry name" value="MFS"/>
</dbReference>
<dbReference type="Pfam" id="PF07690">
    <property type="entry name" value="MFS_1"/>
    <property type="match status" value="1"/>
</dbReference>
<evidence type="ECO:0000256" key="3">
    <source>
        <dbReference type="ARBA" id="ARBA00022692"/>
    </source>
</evidence>
<evidence type="ECO:0000256" key="6">
    <source>
        <dbReference type="SAM" id="MobiDB-lite"/>
    </source>
</evidence>
<dbReference type="EMBL" id="QICC01000036">
    <property type="protein sequence ID" value="RNM41456.1"/>
    <property type="molecule type" value="Genomic_DNA"/>
</dbReference>
<evidence type="ECO:0000313" key="11">
    <source>
        <dbReference type="Proteomes" id="UP000253817"/>
    </source>
</evidence>
<reference evidence="12" key="2">
    <citation type="submission" date="2018-05" db="EMBL/GenBank/DDBJ databases">
        <title>Genome Sequencing of selected type strains of the family Eggerthellaceae.</title>
        <authorList>
            <person name="Danylec N."/>
            <person name="Stoll D.A."/>
            <person name="Doetsch A."/>
            <person name="Huch M."/>
        </authorList>
    </citation>
    <scope>NUCLEOTIDE SEQUENCE [LARGE SCALE GENOMIC DNA]</scope>
    <source>
        <strain evidence="12">DSM 16107</strain>
    </source>
</reference>
<dbReference type="GO" id="GO:0005886">
    <property type="term" value="C:plasma membrane"/>
    <property type="evidence" value="ECO:0007669"/>
    <property type="project" value="UniProtKB-SubCell"/>
</dbReference>
<evidence type="ECO:0000313" key="9">
    <source>
        <dbReference type="EMBL" id="RDB68973.1"/>
    </source>
</evidence>
<feature type="domain" description="Major facilitator superfamily (MFS) profile" evidence="8">
    <location>
        <begin position="92"/>
        <end position="476"/>
    </location>
</feature>